<dbReference type="SUPFAM" id="SSF56349">
    <property type="entry name" value="DNA breaking-rejoining enzymes"/>
    <property type="match status" value="1"/>
</dbReference>
<gene>
    <name evidence="1" type="ORF">JYB87_00365</name>
</gene>
<evidence type="ECO:0000313" key="2">
    <source>
        <dbReference type="Proteomes" id="UP000662770"/>
    </source>
</evidence>
<dbReference type="InterPro" id="IPR011010">
    <property type="entry name" value="DNA_brk_join_enz"/>
</dbReference>
<accession>A0ABX7QVA4</accession>
<keyword evidence="2" id="KW-1185">Reference proteome</keyword>
<organism evidence="1 2">
    <name type="scientific">Shewanella avicenniae</name>
    <dbReference type="NCBI Taxonomy" id="2814294"/>
    <lineage>
        <taxon>Bacteria</taxon>
        <taxon>Pseudomonadati</taxon>
        <taxon>Pseudomonadota</taxon>
        <taxon>Gammaproteobacteria</taxon>
        <taxon>Alteromonadales</taxon>
        <taxon>Shewanellaceae</taxon>
        <taxon>Shewanella</taxon>
    </lineage>
</organism>
<dbReference type="Pfam" id="PF14882">
    <property type="entry name" value="INT_rpt"/>
    <property type="match status" value="11"/>
</dbReference>
<dbReference type="InterPro" id="IPR028229">
    <property type="entry name" value="Integrase_rpt"/>
</dbReference>
<reference evidence="1 2" key="1">
    <citation type="submission" date="2021-03" db="EMBL/GenBank/DDBJ databases">
        <title>Novel species identification of genus Shewanella.</title>
        <authorList>
            <person name="Liu G."/>
            <person name="Zhang Q."/>
        </authorList>
    </citation>
    <scope>NUCLEOTIDE SEQUENCE [LARGE SCALE GENOMIC DNA]</scope>
    <source>
        <strain evidence="1 2">FJAT-51800</strain>
    </source>
</reference>
<dbReference type="Pfam" id="PF13009">
    <property type="entry name" value="Integrase_2"/>
    <property type="match status" value="1"/>
</dbReference>
<dbReference type="Proteomes" id="UP000662770">
    <property type="component" value="Chromosome"/>
</dbReference>
<sequence length="1503" mass="174808">MPRSKFYLTYQKTSAAAQNLGIRTGAEYQRRYTEDPKLPSRPDRRFRNDWHDWPTFLGTKSNRYVTLADASLAAQNLGIRTRAEYQRRYTEDPKLPSRPNRHFRNNWHDWPTFLGTKSNRYVTLADASLAAQNLGIRTRAEYQRRYAEDPKLPSNPDRYFRNDWHDWPTFLGRPKPERYVTLVDASLAAQNLGIRTPAEYLRRYTEDPKLPSSPDRRFRNDWHDWPTFLGRLKPERYVSLADASIAAQNLGIRTSAEYLRRYTEDPKLPSSPEQYFRNDWHDWSTFLGRLKPERYVTLADASLAAQNLGIRTYTEYQRRYTEDPKLPSNPEQCFRNNWHDWPTFLGRLKPERYVTLADASLAAQNLGIRTPAEYLRRYTEDPKLPSSPNRRFRNDWHDWPTFLGTKSNRYVTLADASLAAQNLGIRTPAEYLRRYTEDPKLPSHPNRHFRNDWHDWPTFLGRLKPERYVTLADASLAAQNLGISTRAEYLRRYAEDPKLPRNPEWHFRNDWHDWPTFLNTKSSFYLTYAEAKKAAITLRITSSKNYLEAYKKDPCLPSSPDIRYKDQWTGWTDFLLPREIHDLSIAEHACLVLSVKDSKQYYEQRKTYKFLPAHPERFDGWLDWYDFLDIPRPYPYSELVSIVRKHHCKKMEDYKKLRAELNDPRIPSSPEETYRHNGWTNTYDFFGNKRPYQVRYLTDDWQIWGGCITDFLKQARGAGTKASDLCEFVREFIEANDLDKNPLDFLRRDKINIQPCIELLNEKTVPAKKKQLFSIKEFLDWIISKDLTIEDPETGEVSIVLGARNPFQYINFNDEKIPEKINETEKLSLPYTYVKSTRDWIFPVDSPEKGLSYSDLSHLQKFNADWVQISDDFSVDSNDPDCVTKEDNGKRFIWVPVFWTYTYALMQLPARGRQIIYCDSGEMDLEIPCFSNGKIVWVANNHPKAGLTKKQGMIYKTKSGDFGVHYTSNKTQLFGEGYNTPYMPVELAYWLIKLRCWQSKFNAIPSPTPWLRCKRTFLNEVQRNFKGKNCFLFRDLNDVEPGTFGSRLSTRLGAALFFANGVDEVFAEYDGQNFTDIGESILDSTDIKLSKFSSKFTPHCMRVSLINAYSTEFGLPIEFIMKLVGHSSIVMSIYYLKSDQTGLKLRERMNKAEKEALSSATETTRRFIEQHRIEDIKSQLTANSPEFLASLTNERAAGNYVFRDFGICPVGGGFCDMGGDAVATKANIFHPVPAGHLGDQNCIQCRFFVTGPAFLVGLVALFNEVSLSQYVLQLRDQEIKNKLDSTIQEIDIISSKQYDEMKLGVQNQTLASEKSRLLFIRKQLNAEIEAKAKKMDLYLADLNAMFKHINNCHQMIEGMHPSDESKLQLMVPTDFSINLDLEDCSHFQQLCEVCENAELYHSCSDELAVTRRSQALDRMMLNNGLAAHMMHLSEREQLIVGNQFTQLMLSRLKSWEKIDLLIDGSMTLRDLSYKNSLNADEIKHFFQKAKPLKLGLKGENKNA</sequence>
<protein>
    <submittedName>
        <fullName evidence="1">Integrase</fullName>
    </submittedName>
</protein>
<proteinExistence type="predicted"/>
<dbReference type="InterPro" id="IPR024965">
    <property type="entry name" value="Putative_integrase"/>
</dbReference>
<evidence type="ECO:0000313" key="1">
    <source>
        <dbReference type="EMBL" id="QSX35364.1"/>
    </source>
</evidence>
<dbReference type="EMBL" id="CP071503">
    <property type="protein sequence ID" value="QSX35364.1"/>
    <property type="molecule type" value="Genomic_DNA"/>
</dbReference>
<name>A0ABX7QVA4_9GAMM</name>